<dbReference type="RefSeq" id="XP_002669812.1">
    <property type="nucleotide sequence ID" value="XM_002669766.1"/>
</dbReference>
<organism evidence="5">
    <name type="scientific">Naegleria gruberi</name>
    <name type="common">Amoeba</name>
    <dbReference type="NCBI Taxonomy" id="5762"/>
    <lineage>
        <taxon>Eukaryota</taxon>
        <taxon>Discoba</taxon>
        <taxon>Heterolobosea</taxon>
        <taxon>Tetramitia</taxon>
        <taxon>Eutetramitia</taxon>
        <taxon>Vahlkampfiidae</taxon>
        <taxon>Naegleria</taxon>
    </lineage>
</organism>
<evidence type="ECO:0000313" key="4">
    <source>
        <dbReference type="EMBL" id="EFC37068.1"/>
    </source>
</evidence>
<dbReference type="InterPro" id="IPR056822">
    <property type="entry name" value="TEN_NHL"/>
</dbReference>
<keyword evidence="1" id="KW-0472">Membrane</keyword>
<feature type="domain" description="Teneurin NHL" evidence="3">
    <location>
        <begin position="40"/>
        <end position="190"/>
    </location>
</feature>
<evidence type="ECO:0000259" key="3">
    <source>
        <dbReference type="Pfam" id="PF25021"/>
    </source>
</evidence>
<evidence type="ECO:0000256" key="2">
    <source>
        <dbReference type="SAM" id="SignalP"/>
    </source>
</evidence>
<dbReference type="GeneID" id="8856663"/>
<evidence type="ECO:0000313" key="5">
    <source>
        <dbReference type="Proteomes" id="UP000006671"/>
    </source>
</evidence>
<dbReference type="Pfam" id="PF25021">
    <property type="entry name" value="TEN_NHL"/>
    <property type="match status" value="1"/>
</dbReference>
<name>D2W1L9_NAEGR</name>
<dbReference type="VEuPathDB" id="AmoebaDB:NAEGRDRAFT_75268"/>
<keyword evidence="2" id="KW-0732">Signal</keyword>
<keyword evidence="1" id="KW-1133">Transmembrane helix</keyword>
<dbReference type="OrthoDB" id="442731at2759"/>
<proteinExistence type="predicted"/>
<keyword evidence="5" id="KW-1185">Reference proteome</keyword>
<dbReference type="eggNOG" id="KOG4659">
    <property type="taxonomic scope" value="Eukaryota"/>
</dbReference>
<gene>
    <name evidence="4" type="ORF">NAEGRDRAFT_75268</name>
</gene>
<keyword evidence="1" id="KW-0812">Transmembrane</keyword>
<dbReference type="KEGG" id="ngr:NAEGRDRAFT_75268"/>
<dbReference type="PANTHER" id="PTHR13833:SF71">
    <property type="entry name" value="NHL DOMAIN-CONTAINING PROTEIN"/>
    <property type="match status" value="1"/>
</dbReference>
<dbReference type="Gene3D" id="2.120.10.30">
    <property type="entry name" value="TolB, C-terminal domain"/>
    <property type="match status" value="3"/>
</dbReference>
<dbReference type="PANTHER" id="PTHR13833">
    <property type="match status" value="1"/>
</dbReference>
<dbReference type="AlphaFoldDB" id="D2W1L9"/>
<accession>D2W1L9</accession>
<evidence type="ECO:0000256" key="1">
    <source>
        <dbReference type="SAM" id="Phobius"/>
    </source>
</evidence>
<reference evidence="4 5" key="1">
    <citation type="journal article" date="2010" name="Cell">
        <title>The genome of Naegleria gruberi illuminates early eukaryotic versatility.</title>
        <authorList>
            <person name="Fritz-Laylin L.K."/>
            <person name="Prochnik S.E."/>
            <person name="Ginger M.L."/>
            <person name="Dacks J.B."/>
            <person name="Carpenter M.L."/>
            <person name="Field M.C."/>
            <person name="Kuo A."/>
            <person name="Paredez A."/>
            <person name="Chapman J."/>
            <person name="Pham J."/>
            <person name="Shu S."/>
            <person name="Neupane R."/>
            <person name="Cipriano M."/>
            <person name="Mancuso J."/>
            <person name="Tu H."/>
            <person name="Salamov A."/>
            <person name="Lindquist E."/>
            <person name="Shapiro H."/>
            <person name="Lucas S."/>
            <person name="Grigoriev I.V."/>
            <person name="Cande W.Z."/>
            <person name="Fulton C."/>
            <person name="Rokhsar D.S."/>
            <person name="Dawson S.C."/>
        </authorList>
    </citation>
    <scope>NUCLEOTIDE SEQUENCE [LARGE SCALE GENOMIC DNA]</scope>
    <source>
        <strain evidence="4 5">NEG-M</strain>
    </source>
</reference>
<dbReference type="InParanoid" id="D2W1L9"/>
<feature type="signal peptide" evidence="2">
    <location>
        <begin position="1"/>
        <end position="22"/>
    </location>
</feature>
<dbReference type="EMBL" id="GG738922">
    <property type="protein sequence ID" value="EFC37068.1"/>
    <property type="molecule type" value="Genomic_DNA"/>
</dbReference>
<dbReference type="InterPro" id="IPR011042">
    <property type="entry name" value="6-blade_b-propeller_TolB-like"/>
</dbReference>
<dbReference type="Proteomes" id="UP000006671">
    <property type="component" value="Unassembled WGS sequence"/>
</dbReference>
<sequence length="724" mass="76432">MIKTLICVLLLLFITSSAVISAAPKPSFSIGRILDNIPFYMPASTTQDSEGNLFIADTGYNVIRKIDTNNVATIFAGIQSMQGAYSGDGGPPTGIKMFSPYYMAFASNGDLYWTESNNCIIRKYSKVDGIVTTIAGIALQCADGGDGGLASVATLRNPTGLTFTANGDLLVATSLSIRKIDVNGIITTLTYPNPPNECDYSGDGGLASNARVCGPQALLYHAPTGDIYWAEYGTNRIRKITSSTNIISTVAGTVIYLGYSGDNGPANQAQLSGPYGMVIDKAGNLYFTEVWGMRIRFVSAQSGNISTIAGNGQNGFSGDGGDPLNAALGYVSGISQLNDGSLIFTSQNSVVRKLGPSCSNGMVYNKNNGGCECPTGYKFTPDQSACEVVCAWPNGVVNGPTPIVSSNLLANGIELSVKFARTDATSYAHVMKIGSFNFNAASCVLSGSEIALTLTNSSSCTDSYTTGLISFDSLIANPSVSQIQLTSNVAVTDYRALMYFAVNVTLEQGIPENRIVHIPLNVDYQIIVQPTINGTLQATMSLSDTNGQSQTKFTTNDKVNVNILSGTSLGSNKLSISDAFFCCFKQFTASISYNPSQGQFGCSKYDSATMEVWSTLIANSAASGNLQTVLNPSSGNTASFSFQLLSSIFPAKESPYSTSCFIQSNVGISPSVRSVSVISSVNPTEVDSMLVVNIPQGTKVVSKASSVIYSTFLIALLFVIMFSL</sequence>
<dbReference type="SUPFAM" id="SSF101898">
    <property type="entry name" value="NHL repeat"/>
    <property type="match status" value="1"/>
</dbReference>
<feature type="chain" id="PRO_5003038795" evidence="2">
    <location>
        <begin position="23"/>
        <end position="724"/>
    </location>
</feature>
<feature type="transmembrane region" description="Helical" evidence="1">
    <location>
        <begin position="706"/>
        <end position="723"/>
    </location>
</feature>
<protein>
    <submittedName>
        <fullName evidence="4">Predicted protein</fullName>
    </submittedName>
</protein>